<dbReference type="Pfam" id="PF09734">
    <property type="entry name" value="Tau95"/>
    <property type="match status" value="1"/>
</dbReference>
<organism evidence="8 9">
    <name type="scientific">Eragrostis curvula</name>
    <name type="common">weeping love grass</name>
    <dbReference type="NCBI Taxonomy" id="38414"/>
    <lineage>
        <taxon>Eukaryota</taxon>
        <taxon>Viridiplantae</taxon>
        <taxon>Streptophyta</taxon>
        <taxon>Embryophyta</taxon>
        <taxon>Tracheophyta</taxon>
        <taxon>Spermatophyta</taxon>
        <taxon>Magnoliopsida</taxon>
        <taxon>Liliopsida</taxon>
        <taxon>Poales</taxon>
        <taxon>Poaceae</taxon>
        <taxon>PACMAD clade</taxon>
        <taxon>Chloridoideae</taxon>
        <taxon>Eragrostideae</taxon>
        <taxon>Eragrostidinae</taxon>
        <taxon>Eragrostis</taxon>
    </lineage>
</organism>
<feature type="compositionally biased region" description="Acidic residues" evidence="5">
    <location>
        <begin position="458"/>
        <end position="483"/>
    </location>
</feature>
<proteinExistence type="predicted"/>
<dbReference type="InterPro" id="IPR040454">
    <property type="entry name" value="TF_IIIC_Tfc1/Sfc1"/>
</dbReference>
<dbReference type="PANTHER" id="PTHR13230">
    <property type="entry name" value="GENERAL TRANSCRIPTION FACTOR IIIC, POLYPEPTIDE 5"/>
    <property type="match status" value="1"/>
</dbReference>
<dbReference type="GO" id="GO:0001002">
    <property type="term" value="F:RNA polymerase III type 1 promoter sequence-specific DNA binding"/>
    <property type="evidence" value="ECO:0007669"/>
    <property type="project" value="TreeGrafter"/>
</dbReference>
<evidence type="ECO:0000259" key="6">
    <source>
        <dbReference type="Pfam" id="PF09734"/>
    </source>
</evidence>
<dbReference type="PANTHER" id="PTHR13230:SF5">
    <property type="entry name" value="GENERAL TRANSCRIPTION FACTOR 3C POLYPEPTIDE 5"/>
    <property type="match status" value="1"/>
</dbReference>
<keyword evidence="9" id="KW-1185">Reference proteome</keyword>
<protein>
    <recommendedName>
        <fullName evidence="10">Transcription factor IIIC subunit 5 HTH domain-containing protein</fullName>
    </recommendedName>
</protein>
<feature type="domain" description="Transcription factor IIIC subunit 5 HTH" evidence="6">
    <location>
        <begin position="173"/>
        <end position="322"/>
    </location>
</feature>
<dbReference type="InterPro" id="IPR042536">
    <property type="entry name" value="TFIIIC_tauA_Sfc1"/>
</dbReference>
<dbReference type="GO" id="GO:0005634">
    <property type="term" value="C:nucleus"/>
    <property type="evidence" value="ECO:0007669"/>
    <property type="project" value="UniProtKB-SubCell"/>
</dbReference>
<feature type="region of interest" description="Disordered" evidence="5">
    <location>
        <begin position="428"/>
        <end position="494"/>
    </location>
</feature>
<evidence type="ECO:0008006" key="10">
    <source>
        <dbReference type="Google" id="ProtNLM"/>
    </source>
</evidence>
<evidence type="ECO:0000256" key="1">
    <source>
        <dbReference type="ARBA" id="ARBA00004123"/>
    </source>
</evidence>
<dbReference type="Gene3D" id="3.30.200.160">
    <property type="entry name" value="TFIIIC, subcomplex tauA, subunit Sfc1, barrel domain"/>
    <property type="match status" value="1"/>
</dbReference>
<feature type="region of interest" description="Disordered" evidence="5">
    <location>
        <begin position="141"/>
        <end position="163"/>
    </location>
</feature>
<evidence type="ECO:0000256" key="5">
    <source>
        <dbReference type="SAM" id="MobiDB-lite"/>
    </source>
</evidence>
<reference evidence="8 9" key="1">
    <citation type="journal article" date="2019" name="Sci. Rep.">
        <title>A high-quality genome of Eragrostis curvula grass provides insights into Poaceae evolution and supports new strategies to enhance forage quality.</title>
        <authorList>
            <person name="Carballo J."/>
            <person name="Santos B.A.C.M."/>
            <person name="Zappacosta D."/>
            <person name="Garbus I."/>
            <person name="Selva J.P."/>
            <person name="Gallo C.A."/>
            <person name="Diaz A."/>
            <person name="Albertini E."/>
            <person name="Caccamo M."/>
            <person name="Echenique V."/>
        </authorList>
    </citation>
    <scope>NUCLEOTIDE SEQUENCE [LARGE SCALE GENOMIC DNA]</scope>
    <source>
        <strain evidence="9">cv. Victoria</strain>
        <tissue evidence="8">Leaf</tissue>
    </source>
</reference>
<keyword evidence="2" id="KW-0238">DNA-binding</keyword>
<dbReference type="OrthoDB" id="5598268at2759"/>
<dbReference type="Pfam" id="PF17682">
    <property type="entry name" value="Tau95_N"/>
    <property type="match status" value="1"/>
</dbReference>
<dbReference type="InterPro" id="IPR041499">
    <property type="entry name" value="Tfc1/Sfc1_N"/>
</dbReference>
<feature type="compositionally biased region" description="Basic and acidic residues" evidence="5">
    <location>
        <begin position="428"/>
        <end position="443"/>
    </location>
</feature>
<dbReference type="AlphaFoldDB" id="A0A5J9TPW4"/>
<comment type="caution">
    <text evidence="8">The sequence shown here is derived from an EMBL/GenBank/DDBJ whole genome shotgun (WGS) entry which is preliminary data.</text>
</comment>
<accession>A0A5J9TPW4</accession>
<feature type="region of interest" description="Disordered" evidence="5">
    <location>
        <begin position="518"/>
        <end position="557"/>
    </location>
</feature>
<evidence type="ECO:0000313" key="9">
    <source>
        <dbReference type="Proteomes" id="UP000324897"/>
    </source>
</evidence>
<dbReference type="GO" id="GO:0006384">
    <property type="term" value="P:transcription initiation at RNA polymerase III promoter"/>
    <property type="evidence" value="ECO:0007669"/>
    <property type="project" value="InterPro"/>
</dbReference>
<evidence type="ECO:0000256" key="4">
    <source>
        <dbReference type="ARBA" id="ARBA00023242"/>
    </source>
</evidence>
<evidence type="ECO:0000259" key="7">
    <source>
        <dbReference type="Pfam" id="PF17682"/>
    </source>
</evidence>
<name>A0A5J9TPW4_9POAL</name>
<comment type="subcellular location">
    <subcellularLocation>
        <location evidence="1">Nucleus</location>
    </subcellularLocation>
</comment>
<evidence type="ECO:0000256" key="3">
    <source>
        <dbReference type="ARBA" id="ARBA00023163"/>
    </source>
</evidence>
<evidence type="ECO:0000256" key="2">
    <source>
        <dbReference type="ARBA" id="ARBA00023125"/>
    </source>
</evidence>
<dbReference type="InterPro" id="IPR019136">
    <property type="entry name" value="TF_IIIC_su-5_HTH"/>
</dbReference>
<evidence type="ECO:0000313" key="8">
    <source>
        <dbReference type="EMBL" id="TVU13443.1"/>
    </source>
</evidence>
<dbReference type="Proteomes" id="UP000324897">
    <property type="component" value="Unassembled WGS sequence"/>
</dbReference>
<dbReference type="EMBL" id="RWGY01000034">
    <property type="protein sequence ID" value="TVU13443.1"/>
    <property type="molecule type" value="Genomic_DNA"/>
</dbReference>
<feature type="region of interest" description="Disordered" evidence="5">
    <location>
        <begin position="1"/>
        <end position="26"/>
    </location>
</feature>
<keyword evidence="4" id="KW-0539">Nucleus</keyword>
<feature type="domain" description="Transcription factor IIIC subunit Tfc1/Sfc1 triple barrel" evidence="7">
    <location>
        <begin position="36"/>
        <end position="130"/>
    </location>
</feature>
<dbReference type="GO" id="GO:0000127">
    <property type="term" value="C:transcription factor TFIIIC complex"/>
    <property type="evidence" value="ECO:0007669"/>
    <property type="project" value="InterPro"/>
</dbReference>
<dbReference type="Gramene" id="TVU13443">
    <property type="protein sequence ID" value="TVU13443"/>
    <property type="gene ID" value="EJB05_40500"/>
</dbReference>
<gene>
    <name evidence="8" type="ORF">EJB05_40500</name>
</gene>
<feature type="compositionally biased region" description="Low complexity" evidence="5">
    <location>
        <begin position="1"/>
        <end position="19"/>
    </location>
</feature>
<sequence>MVSPPSSPTAAAAESPPSTITDGTVSGTLPAAEAFAVHYPGYPSSPARAASTLGGLSAIAQARSSEPDARLELRFRPEDPYCHPAFGESRATTGLVLRLYRRKGDPAPRAEVVARVRTAYHFEGMADYQHVVPVHAAEAKKRKRSGCPNDEENLSSANATGGLETDDGDVMMLVPPLFSLKDKPTKIALLPSSNAVSKSMQRGVVQQKWEMNVGPTLALPFNIQDILWKINWEDHVPKNSADWDWQVAVCKLFDERPVWPKQSLYERLHDDGVHVSQNQFRRLLFRAGYYFSTGPFGKLWIRRGYDPRRDCESRIFQRIDFRMPHELRSPQTKKDSRSQKWSDLCKLEAMPSKNFVFLQLFELKDDFIQEEIRKPSYQSACSHSTGWFSKHMIKTLRFRVAIRFLSVCPNENAKNLLRNAHELIERSKKQEALCRSEQSKEDKDVDEETPAIKTGTEDQADPDNSDSEDVDDEEEEDKEESDGYDSPHMAEDLGDFTLDGYALGEGFSNGYLEDVLRNFPVQGDSQNRQDDGPNTADASDGEFEIYEQPSDKEYSDG</sequence>
<dbReference type="GO" id="GO:0001003">
    <property type="term" value="F:RNA polymerase III type 2 promoter sequence-specific DNA binding"/>
    <property type="evidence" value="ECO:0007669"/>
    <property type="project" value="TreeGrafter"/>
</dbReference>
<keyword evidence="3" id="KW-0804">Transcription</keyword>